<evidence type="ECO:0000313" key="1">
    <source>
        <dbReference type="EMBL" id="CAG8791923.1"/>
    </source>
</evidence>
<protein>
    <submittedName>
        <fullName evidence="1">35010_t:CDS:1</fullName>
    </submittedName>
</protein>
<reference evidence="1 2" key="1">
    <citation type="submission" date="2021-06" db="EMBL/GenBank/DDBJ databases">
        <authorList>
            <person name="Kallberg Y."/>
            <person name="Tangrot J."/>
            <person name="Rosling A."/>
        </authorList>
    </citation>
    <scope>NUCLEOTIDE SEQUENCE [LARGE SCALE GENOMIC DNA]</scope>
    <source>
        <strain evidence="1 2">120-4 pot B 10/14</strain>
    </source>
</reference>
<name>A0ABN7VPW9_GIGMA</name>
<evidence type="ECO:0000313" key="2">
    <source>
        <dbReference type="Proteomes" id="UP000789901"/>
    </source>
</evidence>
<gene>
    <name evidence="1" type="ORF">GMARGA_LOCUS21363</name>
</gene>
<accession>A0ABN7VPW9</accession>
<dbReference type="Proteomes" id="UP000789901">
    <property type="component" value="Unassembled WGS sequence"/>
</dbReference>
<sequence>NDSTSDRWKYLDIIPRNESYYYINGELLKFNEKIDFFNSLYGYTMYGARTWAKEK</sequence>
<comment type="caution">
    <text evidence="1">The sequence shown here is derived from an EMBL/GenBank/DDBJ whole genome shotgun (WGS) entry which is preliminary data.</text>
</comment>
<organism evidence="1 2">
    <name type="scientific">Gigaspora margarita</name>
    <dbReference type="NCBI Taxonomy" id="4874"/>
    <lineage>
        <taxon>Eukaryota</taxon>
        <taxon>Fungi</taxon>
        <taxon>Fungi incertae sedis</taxon>
        <taxon>Mucoromycota</taxon>
        <taxon>Glomeromycotina</taxon>
        <taxon>Glomeromycetes</taxon>
        <taxon>Diversisporales</taxon>
        <taxon>Gigasporaceae</taxon>
        <taxon>Gigaspora</taxon>
    </lineage>
</organism>
<keyword evidence="2" id="KW-1185">Reference proteome</keyword>
<proteinExistence type="predicted"/>
<dbReference type="EMBL" id="CAJVQB010019660">
    <property type="protein sequence ID" value="CAG8791923.1"/>
    <property type="molecule type" value="Genomic_DNA"/>
</dbReference>
<feature type="non-terminal residue" evidence="1">
    <location>
        <position position="1"/>
    </location>
</feature>